<comment type="caution">
    <text evidence="2">The sequence shown here is derived from an EMBL/GenBank/DDBJ whole genome shotgun (WGS) entry which is preliminary data.</text>
</comment>
<dbReference type="Proteomes" id="UP000442535">
    <property type="component" value="Unassembled WGS sequence"/>
</dbReference>
<feature type="transmembrane region" description="Helical" evidence="1">
    <location>
        <begin position="36"/>
        <end position="56"/>
    </location>
</feature>
<dbReference type="AlphaFoldDB" id="A0A7K0K3W4"/>
<feature type="transmembrane region" description="Helical" evidence="1">
    <location>
        <begin position="325"/>
        <end position="348"/>
    </location>
</feature>
<gene>
    <name evidence="2" type="ORF">FYJ63_07995</name>
</gene>
<feature type="transmembrane region" description="Helical" evidence="1">
    <location>
        <begin position="437"/>
        <end position="457"/>
    </location>
</feature>
<feature type="transmembrane region" description="Helical" evidence="1">
    <location>
        <begin position="258"/>
        <end position="275"/>
    </location>
</feature>
<keyword evidence="1" id="KW-0812">Transmembrane</keyword>
<keyword evidence="1" id="KW-1133">Transmembrane helix</keyword>
<keyword evidence="1" id="KW-0472">Membrane</keyword>
<feature type="transmembrane region" description="Helical" evidence="1">
    <location>
        <begin position="134"/>
        <end position="154"/>
    </location>
</feature>
<keyword evidence="3" id="KW-1185">Reference proteome</keyword>
<evidence type="ECO:0000256" key="1">
    <source>
        <dbReference type="SAM" id="Phobius"/>
    </source>
</evidence>
<dbReference type="InterPro" id="IPR031566">
    <property type="entry name" value="CitMHS_2"/>
</dbReference>
<evidence type="ECO:0000313" key="3">
    <source>
        <dbReference type="Proteomes" id="UP000442535"/>
    </source>
</evidence>
<feature type="transmembrane region" description="Helical" evidence="1">
    <location>
        <begin position="295"/>
        <end position="313"/>
    </location>
</feature>
<proteinExistence type="predicted"/>
<protein>
    <submittedName>
        <fullName evidence="2">Sodium:proton antiporter</fullName>
    </submittedName>
</protein>
<feature type="transmembrane region" description="Helical" evidence="1">
    <location>
        <begin position="68"/>
        <end position="88"/>
    </location>
</feature>
<name>A0A7K0K3W4_9ACTO</name>
<feature type="transmembrane region" description="Helical" evidence="1">
    <location>
        <begin position="368"/>
        <end position="387"/>
    </location>
</feature>
<evidence type="ECO:0000313" key="2">
    <source>
        <dbReference type="EMBL" id="MST50176.1"/>
    </source>
</evidence>
<dbReference type="EMBL" id="VUMY01000014">
    <property type="protein sequence ID" value="MST50176.1"/>
    <property type="molecule type" value="Genomic_DNA"/>
</dbReference>
<feature type="transmembrane region" description="Helical" evidence="1">
    <location>
        <begin position="6"/>
        <end position="24"/>
    </location>
</feature>
<feature type="transmembrane region" description="Helical" evidence="1">
    <location>
        <begin position="226"/>
        <end position="246"/>
    </location>
</feature>
<dbReference type="Pfam" id="PF16980">
    <property type="entry name" value="CitMHS_2"/>
    <property type="match status" value="1"/>
</dbReference>
<organism evidence="2 3">
    <name type="scientific">Mobiluncus porci</name>
    <dbReference type="NCBI Taxonomy" id="2652278"/>
    <lineage>
        <taxon>Bacteria</taxon>
        <taxon>Bacillati</taxon>
        <taxon>Actinomycetota</taxon>
        <taxon>Actinomycetes</taxon>
        <taxon>Actinomycetales</taxon>
        <taxon>Actinomycetaceae</taxon>
        <taxon>Mobiluncus</taxon>
    </lineage>
</organism>
<sequence length="467" mass="50703">MTYQPWSIIPFVLMLLAIAIFPLWPKAAKYWERHAFQFAWSLILGVPVAIWLVAGGEGGFVIEKMWEYVQFIILLFSLFVVSGGIFLAGDIRATPRNNTIFLGVGSVLASFVGTTGAAMLLIRPVLNTNKERTHKAHTVLFLIFIVANCGGLLTPLGDPPLFLGFLNGVPFVWTFGLWKEWLFVNGLLLLSFWAIDTKFYAMEPKKAIVADETERQPLSVRGGLNFLWLAVIVAAVAAAPSIDLAAIEQGAASGLDFVPLREILMLAAAGASYALTKKSVRFGDNEFEWGPIIEVAALFIGIFLTMMPALRYLAQVAPHLPLNRVTFFAFSGSLSSVLDNTPTYLTFFEMARTLEIPGAPVVAGVPEPYLVAISLGSVFCGAMTYIGNGPNFMVKSVADSRGVKMPSFGGYILKSLEHLLPILLAMCLLFIAEGLVAKLFGVLCIVFVLGIAAKDLVKARQVKSAAA</sequence>
<accession>A0A7K0K3W4</accession>
<feature type="transmembrane region" description="Helical" evidence="1">
    <location>
        <begin position="100"/>
        <end position="122"/>
    </location>
</feature>
<dbReference type="RefSeq" id="WP_277026239.1">
    <property type="nucleotide sequence ID" value="NZ_JAQYQY010000006.1"/>
</dbReference>
<reference evidence="2 3" key="1">
    <citation type="submission" date="2019-08" db="EMBL/GenBank/DDBJ databases">
        <title>In-depth cultivation of the pig gut microbiome towards novel bacterial diversity and tailored functional studies.</title>
        <authorList>
            <person name="Wylensek D."/>
            <person name="Hitch T.C.A."/>
            <person name="Clavel T."/>
        </authorList>
    </citation>
    <scope>NUCLEOTIDE SEQUENCE [LARGE SCALE GENOMIC DNA]</scope>
    <source>
        <strain evidence="2 3">RF-GAM-744-WT-7</strain>
    </source>
</reference>